<reference evidence="18" key="3">
    <citation type="submission" date="2025-08" db="UniProtKB">
        <authorList>
            <consortium name="Ensembl"/>
        </authorList>
    </citation>
    <scope>IDENTIFICATION</scope>
</reference>
<dbReference type="CDD" id="cd00096">
    <property type="entry name" value="Ig"/>
    <property type="match status" value="3"/>
</dbReference>
<dbReference type="FunFam" id="2.60.40.10:FF:000464">
    <property type="entry name" value="Putative obscurin-like protein 1"/>
    <property type="match status" value="1"/>
</dbReference>
<dbReference type="FunFam" id="2.60.40.10:FF:000393">
    <property type="entry name" value="Putative obscurin-like protein 1"/>
    <property type="match status" value="1"/>
</dbReference>
<dbReference type="InterPro" id="IPR013783">
    <property type="entry name" value="Ig-like_fold"/>
</dbReference>
<keyword evidence="6" id="KW-0597">Phosphoprotein</keyword>
<dbReference type="SUPFAM" id="SSF48726">
    <property type="entry name" value="Immunoglobulin"/>
    <property type="match status" value="19"/>
</dbReference>
<keyword evidence="11" id="KW-0393">Immunoglobulin domain</keyword>
<feature type="domain" description="Ig-like" evidence="16">
    <location>
        <begin position="379"/>
        <end position="465"/>
    </location>
</feature>
<dbReference type="Proteomes" id="UP000018467">
    <property type="component" value="Unassembled WGS sequence"/>
</dbReference>
<dbReference type="SMART" id="SM00408">
    <property type="entry name" value="IGc2"/>
    <property type="match status" value="11"/>
</dbReference>
<keyword evidence="19" id="KW-1185">Reference proteome</keyword>
<evidence type="ECO:0000313" key="19">
    <source>
        <dbReference type="Proteomes" id="UP000018467"/>
    </source>
</evidence>
<dbReference type="InterPro" id="IPR007110">
    <property type="entry name" value="Ig-like_dom"/>
</dbReference>
<dbReference type="FunFam" id="2.60.40.10:FF:000241">
    <property type="entry name" value="obscurin-like protein 1 isoform X2"/>
    <property type="match status" value="1"/>
</dbReference>
<reference evidence="19" key="2">
    <citation type="journal article" date="2014" name="Nat. Commun.">
        <title>The cavefish genome reveals candidate genes for eye loss.</title>
        <authorList>
            <person name="McGaugh S.E."/>
            <person name="Gross J.B."/>
            <person name="Aken B."/>
            <person name="Blin M."/>
            <person name="Borowsky R."/>
            <person name="Chalopin D."/>
            <person name="Hinaux H."/>
            <person name="Jeffery W.R."/>
            <person name="Keene A."/>
            <person name="Ma L."/>
            <person name="Minx P."/>
            <person name="Murphy D."/>
            <person name="O'Quin K.E."/>
            <person name="Retaux S."/>
            <person name="Rohner N."/>
            <person name="Searle S.M."/>
            <person name="Stahl B.A."/>
            <person name="Tabin C."/>
            <person name="Volff J.N."/>
            <person name="Yoshizawa M."/>
            <person name="Warren W.C."/>
        </authorList>
    </citation>
    <scope>NUCLEOTIDE SEQUENCE [LARGE SCALE GENOMIC DNA]</scope>
    <source>
        <strain evidence="19">female</strain>
    </source>
</reference>
<accession>W5L213</accession>
<protein>
    <recommendedName>
        <fullName evidence="14">Obscurin-like protein 1</fullName>
    </recommendedName>
</protein>
<feature type="domain" description="Ig-like" evidence="16">
    <location>
        <begin position="1105"/>
        <end position="1192"/>
    </location>
</feature>
<keyword evidence="5" id="KW-0963">Cytoplasm</keyword>
<evidence type="ECO:0000256" key="13">
    <source>
        <dbReference type="ARBA" id="ARBA00063153"/>
    </source>
</evidence>
<comment type="subcellular location">
    <subcellularLocation>
        <location evidence="3">Cytoplasm</location>
        <location evidence="3">Perinuclear region</location>
    </subcellularLocation>
    <subcellularLocation>
        <location evidence="2">Golgi apparatus</location>
    </subcellularLocation>
    <subcellularLocation>
        <location evidence="1">Nucleus</location>
    </subcellularLocation>
</comment>
<organism evidence="18 19">
    <name type="scientific">Astyanax mexicanus</name>
    <name type="common">Blind cave fish</name>
    <name type="synonym">Astyanax fasciatus mexicanus</name>
    <dbReference type="NCBI Taxonomy" id="7994"/>
    <lineage>
        <taxon>Eukaryota</taxon>
        <taxon>Metazoa</taxon>
        <taxon>Chordata</taxon>
        <taxon>Craniata</taxon>
        <taxon>Vertebrata</taxon>
        <taxon>Euteleostomi</taxon>
        <taxon>Actinopterygii</taxon>
        <taxon>Neopterygii</taxon>
        <taxon>Teleostei</taxon>
        <taxon>Ostariophysi</taxon>
        <taxon>Characiformes</taxon>
        <taxon>Characoidei</taxon>
        <taxon>Acestrorhamphidae</taxon>
        <taxon>Acestrorhamphinae</taxon>
        <taxon>Astyanax</taxon>
    </lineage>
</organism>
<evidence type="ECO:0000256" key="9">
    <source>
        <dbReference type="ARBA" id="ARBA00023157"/>
    </source>
</evidence>
<reference evidence="18" key="4">
    <citation type="submission" date="2025-09" db="UniProtKB">
        <authorList>
            <consortium name="Ensembl"/>
        </authorList>
    </citation>
    <scope>IDENTIFICATION</scope>
</reference>
<dbReference type="STRING" id="7994.ENSAMXP00000013875"/>
<dbReference type="InterPro" id="IPR013098">
    <property type="entry name" value="Ig_I-set"/>
</dbReference>
<dbReference type="GO" id="GO:0005634">
    <property type="term" value="C:nucleus"/>
    <property type="evidence" value="ECO:0007669"/>
    <property type="project" value="UniProtKB-SubCell"/>
</dbReference>
<dbReference type="PROSITE" id="PS50853">
    <property type="entry name" value="FN3"/>
    <property type="match status" value="1"/>
</dbReference>
<comment type="subunit">
    <text evidence="13">Component of the 3M complex, composed of core components CUL7, CCDC8 and OBSL1. Interacts with CCDC8. Interacts with CUL7; the interaction is direct. Interacts with FBXW8. Interacts (via N-terminal Ig-like domain) with TTN/titin (via C-terminal Ig-like domain); the interaction is direct.</text>
</comment>
<feature type="domain" description="Ig-like" evidence="16">
    <location>
        <begin position="286"/>
        <end position="376"/>
    </location>
</feature>
<comment type="similarity">
    <text evidence="4">Belongs to the protein kinase superfamily. CAMK Ser/Thr protein kinase family.</text>
</comment>
<dbReference type="InterPro" id="IPR036116">
    <property type="entry name" value="FN3_sf"/>
</dbReference>
<evidence type="ECO:0000256" key="2">
    <source>
        <dbReference type="ARBA" id="ARBA00004555"/>
    </source>
</evidence>
<dbReference type="FunFam" id="2.60.40.10:FF:000050">
    <property type="entry name" value="Titin isoform B"/>
    <property type="match status" value="1"/>
</dbReference>
<dbReference type="GO" id="GO:0048471">
    <property type="term" value="C:perinuclear region of cytoplasm"/>
    <property type="evidence" value="ECO:0007669"/>
    <property type="project" value="UniProtKB-SubCell"/>
</dbReference>
<evidence type="ECO:0000256" key="3">
    <source>
        <dbReference type="ARBA" id="ARBA00004556"/>
    </source>
</evidence>
<evidence type="ECO:0000256" key="15">
    <source>
        <dbReference type="SAM" id="MobiDB-lite"/>
    </source>
</evidence>
<dbReference type="GO" id="GO:0005794">
    <property type="term" value="C:Golgi apparatus"/>
    <property type="evidence" value="ECO:0007669"/>
    <property type="project" value="UniProtKB-SubCell"/>
</dbReference>
<dbReference type="Bgee" id="ENSAMXG00000013478">
    <property type="expression patterns" value="Expressed in muscle tissue and 3 other cell types or tissues"/>
</dbReference>
<dbReference type="InterPro" id="IPR003961">
    <property type="entry name" value="FN3_dom"/>
</dbReference>
<feature type="compositionally biased region" description="Polar residues" evidence="15">
    <location>
        <begin position="259"/>
        <end position="272"/>
    </location>
</feature>
<dbReference type="PROSITE" id="PS50835">
    <property type="entry name" value="IG_LIKE"/>
    <property type="match status" value="13"/>
</dbReference>
<evidence type="ECO:0000256" key="8">
    <source>
        <dbReference type="ARBA" id="ARBA00023034"/>
    </source>
</evidence>
<feature type="domain" description="Ig-like" evidence="16">
    <location>
        <begin position="8"/>
        <end position="96"/>
    </location>
</feature>
<feature type="domain" description="Ig-like" evidence="16">
    <location>
        <begin position="837"/>
        <end position="918"/>
    </location>
</feature>
<dbReference type="FunFam" id="2.60.40.10:FF:001084">
    <property type="entry name" value="obscurin-like isoform X3"/>
    <property type="match status" value="2"/>
</dbReference>
<dbReference type="FunFam" id="2.60.40.10:FF:000502">
    <property type="entry name" value="obscurin-like protein 1 isoform X2"/>
    <property type="match status" value="1"/>
</dbReference>
<dbReference type="CDD" id="cd00063">
    <property type="entry name" value="FN3"/>
    <property type="match status" value="1"/>
</dbReference>
<evidence type="ECO:0000313" key="18">
    <source>
        <dbReference type="Ensembl" id="ENSAMXP00000013875.2"/>
    </source>
</evidence>
<feature type="domain" description="Ig-like" evidence="16">
    <location>
        <begin position="155"/>
        <end position="242"/>
    </location>
</feature>
<dbReference type="FunFam" id="2.60.40.10:FF:000211">
    <property type="entry name" value="Obscurin-like protein 1"/>
    <property type="match status" value="7"/>
</dbReference>
<evidence type="ECO:0000259" key="16">
    <source>
        <dbReference type="PROSITE" id="PS50835"/>
    </source>
</evidence>
<dbReference type="FunFam" id="2.60.40.10:FF:002420">
    <property type="entry name" value="Obscurin-like 1b"/>
    <property type="match status" value="1"/>
</dbReference>
<dbReference type="PANTHER" id="PTHR35971">
    <property type="entry name" value="SI:DKEY-31G6.6"/>
    <property type="match status" value="1"/>
</dbReference>
<evidence type="ECO:0000256" key="14">
    <source>
        <dbReference type="ARBA" id="ARBA00067525"/>
    </source>
</evidence>
<evidence type="ECO:0000256" key="11">
    <source>
        <dbReference type="ARBA" id="ARBA00023319"/>
    </source>
</evidence>
<evidence type="ECO:0000256" key="7">
    <source>
        <dbReference type="ARBA" id="ARBA00022737"/>
    </source>
</evidence>
<comment type="function">
    <text evidence="12">Core component of the 3M complex, a complex required to regulate microtubule dynamics and genome integrity. It is unclear how the 3M complex regulates microtubules, it could act by controlling the level of a microtubule stabilizer. Acts as a regulator of the Cul7-RING(FBXW8) ubiquitin-protein ligase, playing a critical role in the ubiquitin ligase pathway that regulates Golgi morphogenesis and dendrite patterning in brain. Required to localize CUL7 to the Golgi apparatus in neurons.</text>
</comment>
<keyword evidence="10" id="KW-0539">Nucleus</keyword>
<feature type="domain" description="Fibronectin type-III" evidence="17">
    <location>
        <begin position="559"/>
        <end position="657"/>
    </location>
</feature>
<sequence>MDVFGGAPRVLRYPRPVLVKRGSDALLRCQIGGDPQPDVVWERKNVPIVPDGRYCIAQDGKVYTLAISGVTLEDAGQYICRAKNSIGETYAAATLKVEEQSQEDQLEKPFQVPEVQQEVKVVPPEQEIKTFQHHQQIQPTPKPDKEADLFQDNRPRFLIKPLSLRVDRGEDAAFSCKLWGDPLPEVVWEKDGKQLKEIYESAHFHIGQQDGGWFQLKIFRTRAPDGGVYTCKASNKHGTTVAGAVLLVEPVPEHRGENHQNGFTNGHWSPNQSKEKYPRAKHSKEPQLNAAKAKKFTVTEGKHAKFRCYVTGKPKPEIVWKKDGEPIEPGRRHLLFEDREGYYTLKVLYCKQQDCGLYICAASNALGNTLSAVHLSVKPPVRFKRGLQDTEVRERDVAVLECEVPEESIPTAWYLEDQRLQPGSKYGMEQKGTRRRLTIRDVGADDDGVYLCEMPDGGKSIAELAVKTIVKKLPRRLEVLEGENAAFCVEVEEEEMEVYWFKDGLQLRETHQTIIKSFGKTHILVFVNTSYQDSGTVTFVAGRSKTSSKLRVKIRHCPPICPVEVQMNTDCPNGVLLSWSPSPNLQNSTKSVYMVEFQETGSQEWQRCLTTETGTSAEITGDSVPCDGKYRFRICCVNKYGRSGHVEFPKAVHLPGPKIKTPLRNAVVTEGEDAVFCIELSASMIGTWFLNSTQLQASERVSISQSKALHTLRFHNTPQVYDGAEITFIATGVRDSAVLQVQVKFVPQSEADQNKRVEAGSPIVLYCEVSHPAAEVRWFKDGRELHREEGLNIQSDGNMRRIVIQSSEYLHSGVYTCQSNDDVITFNVNVEPPVSFKEMAAEERQKSTMELDPVVLHCELSRPDASTLWFKEGVEILQNDNFTIQAEGTMRRLIIRSAQLSDAGSYTCQAGENTMSFTVNIKPPVTIVEPKDDVRLERYVSEEIVLNCELSRSNGDACWFKDGLKVNEDENIRLSSEGPYRKLSILCASRRDAGEYVCDTGGDSVFFQISVTPPVKLSSSKKIDGIMQTFAGEAVVLELEVSRENADVCWMKDGEKVEESSNITITVDGLIRKLIIHSPKLSDSGLYTCNAIDDTMDFQLKITSPLKILKKDEIKTEYKALLSDDIVLECELSRPNGEVKWYKDGGRIEENERFCFEEEGAFRTLVILCAEREDTGEYLLDAKDDSISFHVTVQPPVRILGNSGQPDVQEMVAGDDLILACEVSRANAPVHWLFNEKPLLPDSRINIESYGTLRKLTISNIQPSDSGKYMCDAADDKMLTVIKVQPRVVEFLTELHNTTVMEGEEATFKCVVSPDDVQMVWLMDGEIIKPSERIFIEQNGLCHTLIIRNVQLLDSSRITAEAEGVVSKASLKVQAQVLFTKRMEAVMAEEFGEAVLETEVSLESGEVQWMRQGVVIQPGPRHTLILSGRRRGLKITNLSLSDRGTYRCETLHDRTQVKLNVERKISVRKGLQDVETFERETASFEVELSHAEVEGVWQKDGLRIKPNNTFRVSTNGSVHGLTLTNLTLEDTGTITFTAEGLRSTARLNVKTPVVILKKLSDVRFEEGSPVTLECELSRQNVEVKWLKNGLELKSDKGVRVYSMGRKRCVQIMQSTVSDSGVYTCETGDLCTSCTLQIYRELEIVTELEDLYIKEDQNAVFMCEVSMEDMPGDWYKNDHKIRPSSTIKTRRETKHFLLICNVTSEDAGEIKFVSKQVESVAYLEVQLPASIVRPLRDRTALEKHRVILECTVSNPRCEVSWYRGDEELESSERMEIITEGCYHKLVIHQVAVEDEGTYSIQVGEHTSTAKLLVEQSIKFVRELEDVEVSAPEEARFQCEVSVPLMKPPVWTLNSETLQQSPDIRLESRGNVYTLTLKSTSVEMSGTVQVTVGKAKSCAALRVTEE</sequence>
<dbReference type="Ensembl" id="ENSAMXT00000013875.2">
    <property type="protein sequence ID" value="ENSAMXP00000013875.2"/>
    <property type="gene ID" value="ENSAMXG00000013478.2"/>
</dbReference>
<dbReference type="PANTHER" id="PTHR35971:SF3">
    <property type="entry name" value="OBSCURIN-LIKE PROTEIN 1 ISOFORM X1"/>
    <property type="match status" value="1"/>
</dbReference>
<dbReference type="SMART" id="SM00409">
    <property type="entry name" value="IG"/>
    <property type="match status" value="19"/>
</dbReference>
<evidence type="ECO:0000256" key="6">
    <source>
        <dbReference type="ARBA" id="ARBA00022553"/>
    </source>
</evidence>
<dbReference type="InterPro" id="IPR036179">
    <property type="entry name" value="Ig-like_dom_sf"/>
</dbReference>
<dbReference type="InterPro" id="IPR003599">
    <property type="entry name" value="Ig_sub"/>
</dbReference>
<dbReference type="GeneTree" id="ENSGT00940000156702"/>
<dbReference type="FunFam" id="2.60.40.10:FF:001811">
    <property type="entry name" value="Obscurin like 1"/>
    <property type="match status" value="1"/>
</dbReference>
<feature type="domain" description="Ig-like" evidence="16">
    <location>
        <begin position="1552"/>
        <end position="1642"/>
    </location>
</feature>
<keyword evidence="8" id="KW-0333">Golgi apparatus</keyword>
<dbReference type="InterPro" id="IPR052385">
    <property type="entry name" value="Obscurin/Obscurin-like_Reg"/>
</dbReference>
<feature type="region of interest" description="Disordered" evidence="15">
    <location>
        <begin position="255"/>
        <end position="276"/>
    </location>
</feature>
<dbReference type="SUPFAM" id="SSF49265">
    <property type="entry name" value="Fibronectin type III"/>
    <property type="match status" value="1"/>
</dbReference>
<dbReference type="InterPro" id="IPR003598">
    <property type="entry name" value="Ig_sub2"/>
</dbReference>
<dbReference type="Pfam" id="PF13927">
    <property type="entry name" value="Ig_3"/>
    <property type="match status" value="1"/>
</dbReference>
<feature type="domain" description="Ig-like" evidence="16">
    <location>
        <begin position="747"/>
        <end position="835"/>
    </location>
</feature>
<keyword evidence="9" id="KW-1015">Disulfide bond</keyword>
<feature type="domain" description="Ig-like" evidence="16">
    <location>
        <begin position="923"/>
        <end position="1012"/>
    </location>
</feature>
<reference evidence="19" key="1">
    <citation type="submission" date="2013-03" db="EMBL/GenBank/DDBJ databases">
        <authorList>
            <person name="Jeffery W."/>
            <person name="Warren W."/>
            <person name="Wilson R.K."/>
        </authorList>
    </citation>
    <scope>NUCLEOTIDE SEQUENCE</scope>
    <source>
        <strain evidence="19">female</strain>
    </source>
</reference>
<dbReference type="HOGENOM" id="CLU_000630_0_0_1"/>
<feature type="domain" description="Ig-like" evidence="16">
    <location>
        <begin position="1286"/>
        <end position="1466"/>
    </location>
</feature>
<feature type="domain" description="Ig-like" evidence="16">
    <location>
        <begin position="1195"/>
        <end position="1282"/>
    </location>
</feature>
<feature type="domain" description="Ig-like" evidence="16">
    <location>
        <begin position="1013"/>
        <end position="1103"/>
    </location>
</feature>
<proteinExistence type="inferred from homology"/>
<dbReference type="eggNOG" id="ENOG502QPJJ">
    <property type="taxonomic scope" value="Eukaryota"/>
</dbReference>
<evidence type="ECO:0000256" key="12">
    <source>
        <dbReference type="ARBA" id="ARBA00057297"/>
    </source>
</evidence>
<dbReference type="Pfam" id="PF07679">
    <property type="entry name" value="I-set"/>
    <property type="match status" value="14"/>
</dbReference>
<dbReference type="FunFam" id="2.60.40.10:FF:001752">
    <property type="entry name" value="obscurin-like isoform X3"/>
    <property type="match status" value="1"/>
</dbReference>
<evidence type="ECO:0000256" key="1">
    <source>
        <dbReference type="ARBA" id="ARBA00004123"/>
    </source>
</evidence>
<evidence type="ECO:0000256" key="4">
    <source>
        <dbReference type="ARBA" id="ARBA00006692"/>
    </source>
</evidence>
<feature type="domain" description="Ig-like" evidence="16">
    <location>
        <begin position="1727"/>
        <end position="1817"/>
    </location>
</feature>
<evidence type="ECO:0000259" key="17">
    <source>
        <dbReference type="PROSITE" id="PS50853"/>
    </source>
</evidence>
<evidence type="ECO:0000256" key="5">
    <source>
        <dbReference type="ARBA" id="ARBA00022490"/>
    </source>
</evidence>
<name>W5L213_ASTMX</name>
<dbReference type="GO" id="GO:0007030">
    <property type="term" value="P:Golgi organization"/>
    <property type="evidence" value="ECO:0007669"/>
    <property type="project" value="UniProtKB-ARBA"/>
</dbReference>
<keyword evidence="7" id="KW-0677">Repeat</keyword>
<dbReference type="InParanoid" id="W5L213"/>
<dbReference type="Gene3D" id="2.60.40.10">
    <property type="entry name" value="Immunoglobulins"/>
    <property type="match status" value="20"/>
</dbReference>
<evidence type="ECO:0000256" key="10">
    <source>
        <dbReference type="ARBA" id="ARBA00023242"/>
    </source>
</evidence>
<dbReference type="GO" id="GO:0050775">
    <property type="term" value="P:positive regulation of dendrite morphogenesis"/>
    <property type="evidence" value="ECO:0007669"/>
    <property type="project" value="UniProtKB-ARBA"/>
</dbReference>